<proteinExistence type="predicted"/>
<evidence type="ECO:0000313" key="1">
    <source>
        <dbReference type="EMBL" id="UVF21708.1"/>
    </source>
</evidence>
<dbReference type="SUPFAM" id="SSF56235">
    <property type="entry name" value="N-terminal nucleophile aminohydrolases (Ntn hydrolases)"/>
    <property type="match status" value="1"/>
</dbReference>
<gene>
    <name evidence="1" type="ORF">HPT29_011580</name>
</gene>
<dbReference type="Gene3D" id="3.60.20.30">
    <property type="entry name" value="(Glycosyl)asparaginase"/>
    <property type="match status" value="1"/>
</dbReference>
<protein>
    <submittedName>
        <fullName evidence="1">Isoaspartyl peptidase/L-asparaginase</fullName>
    </submittedName>
</protein>
<dbReference type="Pfam" id="PF01112">
    <property type="entry name" value="Asparaginase_2"/>
    <property type="match status" value="1"/>
</dbReference>
<keyword evidence="2" id="KW-1185">Reference proteome</keyword>
<sequence>MTSNPTTQNDFSLAVHGGAGTILRSRMTPEREAAYHAGLRRALNAGRVVLADGGSALDAVSASVMALEDEPLFNAGRGAVYTSAGKQEMDAAVMDGRDRSAGAVAGICGPRNPVLAARAVMEHSGHVILIGESALEFCRRQGLPFEDPSYFYTEQRWNALQETLAMRKSGADDQDESRKHGTVGAVARDRNGNLAAATSTGGMTAKSPGRVGDSPVIGAGTWADNETCAISATGHGEIFIRYAAAHEIASRMRYAAQSLEEASRAVVIDTLAPAGGSGGIIAVDHAGNLSLPFNCSGMYRGIVRSDGKLLTAIYDEPLVEFSDPNDQRN</sequence>
<accession>A0ABY5RWR8</accession>
<dbReference type="PANTHER" id="PTHR10188:SF6">
    <property type="entry name" value="N(4)-(BETA-N-ACETYLGLUCOSAMINYL)-L-ASPARAGINASE"/>
    <property type="match status" value="1"/>
</dbReference>
<dbReference type="RefSeq" id="WP_173950285.1">
    <property type="nucleotide sequence ID" value="NZ_CP102845.1"/>
</dbReference>
<dbReference type="InterPro" id="IPR000246">
    <property type="entry name" value="Peptidase_T2"/>
</dbReference>
<dbReference type="Proteomes" id="UP001017257">
    <property type="component" value="Chromosome"/>
</dbReference>
<reference evidence="1" key="1">
    <citation type="submission" date="2022-08" db="EMBL/GenBank/DDBJ databases">
        <title>Microvirga terrae sp. nov., isolated from soil.</title>
        <authorList>
            <person name="Kim K.H."/>
            <person name="Seo Y.L."/>
            <person name="Kim J.M."/>
            <person name="Lee J.K."/>
            <person name="Han D.M."/>
            <person name="Jeon C.O."/>
        </authorList>
    </citation>
    <scope>NUCLEOTIDE SEQUENCE</scope>
    <source>
        <strain evidence="1">R24</strain>
    </source>
</reference>
<name>A0ABY5RWR8_9HYPH</name>
<dbReference type="EMBL" id="CP102845">
    <property type="protein sequence ID" value="UVF21708.1"/>
    <property type="molecule type" value="Genomic_DNA"/>
</dbReference>
<dbReference type="CDD" id="cd04701">
    <property type="entry name" value="Asparaginase_2"/>
    <property type="match status" value="1"/>
</dbReference>
<organism evidence="1 2">
    <name type="scientific">Microvirga terrae</name>
    <dbReference type="NCBI Taxonomy" id="2740529"/>
    <lineage>
        <taxon>Bacteria</taxon>
        <taxon>Pseudomonadati</taxon>
        <taxon>Pseudomonadota</taxon>
        <taxon>Alphaproteobacteria</taxon>
        <taxon>Hyphomicrobiales</taxon>
        <taxon>Methylobacteriaceae</taxon>
        <taxon>Microvirga</taxon>
    </lineage>
</organism>
<dbReference type="InterPro" id="IPR029055">
    <property type="entry name" value="Ntn_hydrolases_N"/>
</dbReference>
<dbReference type="PANTHER" id="PTHR10188">
    <property type="entry name" value="L-ASPARAGINASE"/>
    <property type="match status" value="1"/>
</dbReference>
<evidence type="ECO:0000313" key="2">
    <source>
        <dbReference type="Proteomes" id="UP001017257"/>
    </source>
</evidence>